<dbReference type="GO" id="GO:0006633">
    <property type="term" value="P:fatty acid biosynthetic process"/>
    <property type="evidence" value="ECO:0007669"/>
    <property type="project" value="TreeGrafter"/>
</dbReference>
<dbReference type="AlphaFoldDB" id="A0A1M6BMD9"/>
<keyword evidence="3" id="KW-0012">Acyltransferase</keyword>
<gene>
    <name evidence="6" type="ORF">SAMN05421803_101409</name>
</gene>
<proteinExistence type="inferred from homology"/>
<keyword evidence="2 4" id="KW-0808">Transferase</keyword>
<evidence type="ECO:0000313" key="7">
    <source>
        <dbReference type="Proteomes" id="UP000184452"/>
    </source>
</evidence>
<accession>A0A1M6BMD9</accession>
<sequence length="415" mass="42082">MNEARVTGMGVVAPNGIGTKSYWEAVLEGRGGIGRIGRFDHTPYPVTLAGEVDGFEPAEHVSSRLLVETSTMSHLAFAAAAEALADAGADTAALDEYGLGVITANSTGGVEFGQRELENLWSNGPEHMSAYMSIAWFYAATSGQLSIRHKLRGHCGVVVADQAGGLDAIGQGRRALSGDQGLVLVGGTESPMSPAGLVSQIPTGRLSTRSDPDRAFLPFDANATGAVTGEGGAILVLESPGHARGRGAAQDHGAVIGHASTFDPRPGSGRPPALEQALRAALDDAGVAPGEVGAVFADAAGLPGPDLEEARAITAVFGPRGVPVTAPKALVGRLSAGAGPLDAVTALLACRDRVIPATPNVTELARGCEIDLVTGEPRAADPRIAVVLGRGHGGFNSALVVRGPRDPARSSVSGG</sequence>
<feature type="domain" description="Ketosynthase family 3 (KS3)" evidence="5">
    <location>
        <begin position="1"/>
        <end position="403"/>
    </location>
</feature>
<protein>
    <submittedName>
        <fullName evidence="6">Act minimal PKS chain-length factor (CLF/KS beta)</fullName>
    </submittedName>
</protein>
<organism evidence="6 7">
    <name type="scientific">Nocardiopsis flavescens</name>
    <dbReference type="NCBI Taxonomy" id="758803"/>
    <lineage>
        <taxon>Bacteria</taxon>
        <taxon>Bacillati</taxon>
        <taxon>Actinomycetota</taxon>
        <taxon>Actinomycetes</taxon>
        <taxon>Streptosporangiales</taxon>
        <taxon>Nocardiopsidaceae</taxon>
        <taxon>Nocardiopsis</taxon>
    </lineage>
</organism>
<dbReference type="InterPro" id="IPR014031">
    <property type="entry name" value="Ketoacyl_synth_C"/>
</dbReference>
<dbReference type="SUPFAM" id="SSF53901">
    <property type="entry name" value="Thiolase-like"/>
    <property type="match status" value="2"/>
</dbReference>
<reference evidence="6 7" key="1">
    <citation type="submission" date="2016-11" db="EMBL/GenBank/DDBJ databases">
        <authorList>
            <person name="Jaros S."/>
            <person name="Januszkiewicz K."/>
            <person name="Wedrychowicz H."/>
        </authorList>
    </citation>
    <scope>NUCLEOTIDE SEQUENCE [LARGE SCALE GENOMIC DNA]</scope>
    <source>
        <strain evidence="6 7">CGMCC 4.5723</strain>
    </source>
</reference>
<evidence type="ECO:0000256" key="1">
    <source>
        <dbReference type="ARBA" id="ARBA00008467"/>
    </source>
</evidence>
<dbReference type="Gene3D" id="3.40.47.10">
    <property type="match status" value="2"/>
</dbReference>
<evidence type="ECO:0000256" key="4">
    <source>
        <dbReference type="RuleBase" id="RU003694"/>
    </source>
</evidence>
<dbReference type="PANTHER" id="PTHR11712:SF322">
    <property type="entry name" value="POLYKETIDE BETA-KETOACYL SYNTHASE 2-RELATED"/>
    <property type="match status" value="1"/>
</dbReference>
<dbReference type="InterPro" id="IPR016039">
    <property type="entry name" value="Thiolase-like"/>
</dbReference>
<name>A0A1M6BMD9_9ACTN</name>
<dbReference type="GO" id="GO:0004315">
    <property type="term" value="F:3-oxoacyl-[acyl-carrier-protein] synthase activity"/>
    <property type="evidence" value="ECO:0007669"/>
    <property type="project" value="TreeGrafter"/>
</dbReference>
<dbReference type="InterPro" id="IPR014030">
    <property type="entry name" value="Ketoacyl_synth_N"/>
</dbReference>
<dbReference type="InterPro" id="IPR020841">
    <property type="entry name" value="PKS_Beta-ketoAc_synthase_dom"/>
</dbReference>
<dbReference type="Pfam" id="PF02801">
    <property type="entry name" value="Ketoacyl-synt_C"/>
    <property type="match status" value="1"/>
</dbReference>
<evidence type="ECO:0000256" key="3">
    <source>
        <dbReference type="ARBA" id="ARBA00023315"/>
    </source>
</evidence>
<dbReference type="EMBL" id="FQZK01000001">
    <property type="protein sequence ID" value="SHI49885.1"/>
    <property type="molecule type" value="Genomic_DNA"/>
</dbReference>
<dbReference type="PROSITE" id="PS52004">
    <property type="entry name" value="KS3_2"/>
    <property type="match status" value="1"/>
</dbReference>
<dbReference type="Pfam" id="PF00109">
    <property type="entry name" value="ketoacyl-synt"/>
    <property type="match status" value="1"/>
</dbReference>
<evidence type="ECO:0000313" key="6">
    <source>
        <dbReference type="EMBL" id="SHI49885.1"/>
    </source>
</evidence>
<keyword evidence="7" id="KW-1185">Reference proteome</keyword>
<dbReference type="PANTHER" id="PTHR11712">
    <property type="entry name" value="POLYKETIDE SYNTHASE-RELATED"/>
    <property type="match status" value="1"/>
</dbReference>
<dbReference type="RefSeq" id="WP_084736767.1">
    <property type="nucleotide sequence ID" value="NZ_FQZK01000001.1"/>
</dbReference>
<evidence type="ECO:0000256" key="2">
    <source>
        <dbReference type="ARBA" id="ARBA00022679"/>
    </source>
</evidence>
<dbReference type="Proteomes" id="UP000184452">
    <property type="component" value="Unassembled WGS sequence"/>
</dbReference>
<evidence type="ECO:0000259" key="5">
    <source>
        <dbReference type="PROSITE" id="PS52004"/>
    </source>
</evidence>
<comment type="similarity">
    <text evidence="1 4">Belongs to the thiolase-like superfamily. Beta-ketoacyl-ACP synthases family.</text>
</comment>
<dbReference type="InterPro" id="IPR000794">
    <property type="entry name" value="Beta-ketoacyl_synthase"/>
</dbReference>
<dbReference type="STRING" id="758803.SAMN05421803_101409"/>